<dbReference type="PROSITE" id="PS51257">
    <property type="entry name" value="PROKAR_LIPOPROTEIN"/>
    <property type="match status" value="1"/>
</dbReference>
<evidence type="ECO:0008006" key="4">
    <source>
        <dbReference type="Google" id="ProtNLM"/>
    </source>
</evidence>
<protein>
    <recommendedName>
        <fullName evidence="4">Embryo surrounding factor 1 brassicaceae domain-containing protein</fullName>
    </recommendedName>
</protein>
<sequence length="144" mass="15571">MRAGSSNSFVYVVAICLFWLALLFGCLALSANCRSDHRLVWRNNTRGVLVSGSAGNATASHIDVINCFADAPPAAAPEEESKLTLIFCTYKCYCHNDDRDSICYCCQDGTNSPTCYDRLQDCQAHCPVCNPKCPPAPPATAIQG</sequence>
<evidence type="ECO:0000256" key="1">
    <source>
        <dbReference type="SAM" id="SignalP"/>
    </source>
</evidence>
<organism evidence="2 3">
    <name type="scientific">Paspalum notatum var. saurae</name>
    <dbReference type="NCBI Taxonomy" id="547442"/>
    <lineage>
        <taxon>Eukaryota</taxon>
        <taxon>Viridiplantae</taxon>
        <taxon>Streptophyta</taxon>
        <taxon>Embryophyta</taxon>
        <taxon>Tracheophyta</taxon>
        <taxon>Spermatophyta</taxon>
        <taxon>Magnoliopsida</taxon>
        <taxon>Liliopsida</taxon>
        <taxon>Poales</taxon>
        <taxon>Poaceae</taxon>
        <taxon>PACMAD clade</taxon>
        <taxon>Panicoideae</taxon>
        <taxon>Andropogonodae</taxon>
        <taxon>Paspaleae</taxon>
        <taxon>Paspalinae</taxon>
        <taxon>Paspalum</taxon>
    </lineage>
</organism>
<keyword evidence="1" id="KW-0732">Signal</keyword>
<accession>A0AAQ3TQN5</accession>
<feature type="signal peptide" evidence="1">
    <location>
        <begin position="1"/>
        <end position="28"/>
    </location>
</feature>
<keyword evidence="3" id="KW-1185">Reference proteome</keyword>
<evidence type="ECO:0000313" key="2">
    <source>
        <dbReference type="EMBL" id="WVZ78008.1"/>
    </source>
</evidence>
<feature type="chain" id="PRO_5043043697" description="Embryo surrounding factor 1 brassicaceae domain-containing protein" evidence="1">
    <location>
        <begin position="29"/>
        <end position="144"/>
    </location>
</feature>
<dbReference type="AlphaFoldDB" id="A0AAQ3TQN5"/>
<dbReference type="Proteomes" id="UP001341281">
    <property type="component" value="Chromosome 05"/>
</dbReference>
<dbReference type="EMBL" id="CP144749">
    <property type="protein sequence ID" value="WVZ78008.1"/>
    <property type="molecule type" value="Genomic_DNA"/>
</dbReference>
<reference evidence="2 3" key="1">
    <citation type="submission" date="2024-02" db="EMBL/GenBank/DDBJ databases">
        <title>High-quality chromosome-scale genome assembly of Pensacola bahiagrass (Paspalum notatum Flugge var. saurae).</title>
        <authorList>
            <person name="Vega J.M."/>
            <person name="Podio M."/>
            <person name="Orjuela J."/>
            <person name="Siena L.A."/>
            <person name="Pessino S.C."/>
            <person name="Combes M.C."/>
            <person name="Mariac C."/>
            <person name="Albertini E."/>
            <person name="Pupilli F."/>
            <person name="Ortiz J.P.A."/>
            <person name="Leblanc O."/>
        </authorList>
    </citation>
    <scope>NUCLEOTIDE SEQUENCE [LARGE SCALE GENOMIC DNA]</scope>
    <source>
        <strain evidence="2">R1</strain>
        <tissue evidence="2">Leaf</tissue>
    </source>
</reference>
<gene>
    <name evidence="2" type="ORF">U9M48_025789</name>
</gene>
<proteinExistence type="predicted"/>
<evidence type="ECO:0000313" key="3">
    <source>
        <dbReference type="Proteomes" id="UP001341281"/>
    </source>
</evidence>
<name>A0AAQ3TQN5_PASNO</name>